<dbReference type="GO" id="GO:0004497">
    <property type="term" value="F:monooxygenase activity"/>
    <property type="evidence" value="ECO:0007669"/>
    <property type="project" value="UniProtKB-KW"/>
</dbReference>
<dbReference type="Pfam" id="PF00296">
    <property type="entry name" value="Bac_luciferase"/>
    <property type="match status" value="1"/>
</dbReference>
<evidence type="ECO:0000313" key="5">
    <source>
        <dbReference type="Proteomes" id="UP000013047"/>
    </source>
</evidence>
<dbReference type="FunFam" id="3.20.20.30:FF:000002">
    <property type="entry name" value="LLM class flavin-dependent oxidoreductase"/>
    <property type="match status" value="1"/>
</dbReference>
<reference evidence="4 5" key="1">
    <citation type="submission" date="2012-09" db="EMBL/GenBank/DDBJ databases">
        <title>Draft Genome Sequences of 6 Strains from Genus Thauera.</title>
        <authorList>
            <person name="Liu B."/>
            <person name="Shapleigh J.P."/>
            <person name="Frostegard A.H."/>
        </authorList>
    </citation>
    <scope>NUCLEOTIDE SEQUENCE [LARGE SCALE GENOMIC DNA]</scope>
    <source>
        <strain evidence="4 5">B4P</strain>
    </source>
</reference>
<organism evidence="4 5">
    <name type="scientific">Thauera phenylacetica B4P</name>
    <dbReference type="NCBI Taxonomy" id="1234382"/>
    <lineage>
        <taxon>Bacteria</taxon>
        <taxon>Pseudomonadati</taxon>
        <taxon>Pseudomonadota</taxon>
        <taxon>Betaproteobacteria</taxon>
        <taxon>Rhodocyclales</taxon>
        <taxon>Zoogloeaceae</taxon>
        <taxon>Thauera</taxon>
    </lineage>
</organism>
<sequence>MPSSVPLSVLDLAPVTAGSTPADALRNTRELAQLADRCGYTRYWLAEHHNMTGIASAATAVVIGHIAGATRRIRVGAGGIMLPNHAPLVIAEQFGTLESLFPGRIDLGLGRAPGTDQTTARALRRNLAGSDDHFPQDVLELQSYFQPASPGQAVRAVPGEGLQVPLWLLGSSLYGAELAAHLGLPFAFASHFAPRFVFEAVALYRSNFRPSAQLDQPWFAVAANAIAADTDAEAEHLLRSLRLRFAAMARGVRGQLQPPEAFAETEWSPAELAFADQSLACSAVGAPDTVRRQLETLVERTGANELILTAQIFDHGARLRSMELVARAWGLQVEDAVAGA</sequence>
<evidence type="ECO:0000256" key="1">
    <source>
        <dbReference type="ARBA" id="ARBA00007789"/>
    </source>
</evidence>
<dbReference type="GO" id="GO:0005829">
    <property type="term" value="C:cytosol"/>
    <property type="evidence" value="ECO:0007669"/>
    <property type="project" value="TreeGrafter"/>
</dbReference>
<keyword evidence="5" id="KW-1185">Reference proteome</keyword>
<protein>
    <recommendedName>
        <fullName evidence="2">Luciferase-like monooxygenase</fullName>
    </recommendedName>
</protein>
<dbReference type="PANTHER" id="PTHR30137">
    <property type="entry name" value="LUCIFERASE-LIKE MONOOXYGENASE"/>
    <property type="match status" value="1"/>
</dbReference>
<dbReference type="InterPro" id="IPR019949">
    <property type="entry name" value="CmoO-like"/>
</dbReference>
<dbReference type="Proteomes" id="UP000013047">
    <property type="component" value="Unassembled WGS sequence"/>
</dbReference>
<comment type="caution">
    <text evidence="4">The sequence shown here is derived from an EMBL/GenBank/DDBJ whole genome shotgun (WGS) entry which is preliminary data.</text>
</comment>
<keyword evidence="4" id="KW-0560">Oxidoreductase</keyword>
<dbReference type="PANTHER" id="PTHR30137:SF6">
    <property type="entry name" value="LUCIFERASE-LIKE MONOOXYGENASE"/>
    <property type="match status" value="1"/>
</dbReference>
<comment type="similarity">
    <text evidence="1">To bacterial alkanal monooxygenase alpha and beta chains.</text>
</comment>
<dbReference type="GO" id="GO:0016705">
    <property type="term" value="F:oxidoreductase activity, acting on paired donors, with incorporation or reduction of molecular oxygen"/>
    <property type="evidence" value="ECO:0007669"/>
    <property type="project" value="InterPro"/>
</dbReference>
<dbReference type="EMBL" id="AMXF01000082">
    <property type="protein sequence ID" value="ENO96785.1"/>
    <property type="molecule type" value="Genomic_DNA"/>
</dbReference>
<accession>N6YYW1</accession>
<dbReference type="Gene3D" id="3.20.20.30">
    <property type="entry name" value="Luciferase-like domain"/>
    <property type="match status" value="1"/>
</dbReference>
<evidence type="ECO:0000259" key="3">
    <source>
        <dbReference type="Pfam" id="PF00296"/>
    </source>
</evidence>
<feature type="domain" description="Luciferase-like" evidence="3">
    <location>
        <begin position="12"/>
        <end position="304"/>
    </location>
</feature>
<proteinExistence type="predicted"/>
<name>N6YYW1_9RHOO</name>
<evidence type="ECO:0000313" key="4">
    <source>
        <dbReference type="EMBL" id="ENO96785.1"/>
    </source>
</evidence>
<keyword evidence="4" id="KW-0503">Monooxygenase</keyword>
<dbReference type="InterPro" id="IPR050766">
    <property type="entry name" value="Bact_Lucif_Oxidored"/>
</dbReference>
<dbReference type="InterPro" id="IPR011251">
    <property type="entry name" value="Luciferase-like_dom"/>
</dbReference>
<dbReference type="NCBIfam" id="TIGR03558">
    <property type="entry name" value="oxido_grp_1"/>
    <property type="match status" value="1"/>
</dbReference>
<dbReference type="InterPro" id="IPR036661">
    <property type="entry name" value="Luciferase-like_sf"/>
</dbReference>
<dbReference type="AlphaFoldDB" id="N6YYW1"/>
<gene>
    <name evidence="4" type="ORF">C667_12189</name>
</gene>
<dbReference type="SUPFAM" id="SSF51679">
    <property type="entry name" value="Bacterial luciferase-like"/>
    <property type="match status" value="1"/>
</dbReference>
<evidence type="ECO:0000256" key="2">
    <source>
        <dbReference type="ARBA" id="ARBA00074555"/>
    </source>
</evidence>
<dbReference type="RefSeq" id="WP_004364096.1">
    <property type="nucleotide sequence ID" value="NZ_AMXF01000082.1"/>
</dbReference>
<dbReference type="CDD" id="cd00347">
    <property type="entry name" value="Flavin_utilizing_monoxygenases"/>
    <property type="match status" value="1"/>
</dbReference>